<evidence type="ECO:0000313" key="2">
    <source>
        <dbReference type="EMBL" id="MDA0163185.1"/>
    </source>
</evidence>
<keyword evidence="3" id="KW-1185">Reference proteome</keyword>
<sequence length="70" mass="7903">MPRRNRRPPPPAGVTFDPQRPRREACATKERYDSEAEARSIALMNVPRGRGAATKPYHCDVCGGWHLTSR</sequence>
<dbReference type="RefSeq" id="WP_270042428.1">
    <property type="nucleotide sequence ID" value="NZ_JAPDOD010000023.1"/>
</dbReference>
<protein>
    <submittedName>
        <fullName evidence="2">Uncharacterized protein</fullName>
    </submittedName>
</protein>
<organism evidence="2 3">
    <name type="scientific">Solirubrobacter ginsenosidimutans</name>
    <dbReference type="NCBI Taxonomy" id="490573"/>
    <lineage>
        <taxon>Bacteria</taxon>
        <taxon>Bacillati</taxon>
        <taxon>Actinomycetota</taxon>
        <taxon>Thermoleophilia</taxon>
        <taxon>Solirubrobacterales</taxon>
        <taxon>Solirubrobacteraceae</taxon>
        <taxon>Solirubrobacter</taxon>
    </lineage>
</organism>
<reference evidence="2" key="1">
    <citation type="submission" date="2022-10" db="EMBL/GenBank/DDBJ databases">
        <title>The WGS of Solirubrobacter ginsenosidimutans DSM 21036.</title>
        <authorList>
            <person name="Jiang Z."/>
        </authorList>
    </citation>
    <scope>NUCLEOTIDE SEQUENCE</scope>
    <source>
        <strain evidence="2">DSM 21036</strain>
    </source>
</reference>
<proteinExistence type="predicted"/>
<accession>A0A9X3S1A3</accession>
<dbReference type="AlphaFoldDB" id="A0A9X3S1A3"/>
<dbReference type="Proteomes" id="UP001149140">
    <property type="component" value="Unassembled WGS sequence"/>
</dbReference>
<dbReference type="EMBL" id="JAPDOD010000023">
    <property type="protein sequence ID" value="MDA0163185.1"/>
    <property type="molecule type" value="Genomic_DNA"/>
</dbReference>
<name>A0A9X3S1A3_9ACTN</name>
<evidence type="ECO:0000256" key="1">
    <source>
        <dbReference type="SAM" id="MobiDB-lite"/>
    </source>
</evidence>
<feature type="region of interest" description="Disordered" evidence="1">
    <location>
        <begin position="1"/>
        <end position="33"/>
    </location>
</feature>
<evidence type="ECO:0000313" key="3">
    <source>
        <dbReference type="Proteomes" id="UP001149140"/>
    </source>
</evidence>
<comment type="caution">
    <text evidence="2">The sequence shown here is derived from an EMBL/GenBank/DDBJ whole genome shotgun (WGS) entry which is preliminary data.</text>
</comment>
<feature type="compositionally biased region" description="Basic and acidic residues" evidence="1">
    <location>
        <begin position="19"/>
        <end position="33"/>
    </location>
</feature>
<gene>
    <name evidence="2" type="ORF">OM076_23125</name>
</gene>